<keyword evidence="3" id="KW-1185">Reference proteome</keyword>
<dbReference type="STRING" id="1121883.SAMN02745226_01610"/>
<evidence type="ECO:0000256" key="1">
    <source>
        <dbReference type="PROSITE-ProRule" id="PRU00339"/>
    </source>
</evidence>
<proteinExistence type="predicted"/>
<evidence type="ECO:0000313" key="3">
    <source>
        <dbReference type="Proteomes" id="UP000184207"/>
    </source>
</evidence>
<dbReference type="RefSeq" id="WP_072760287.1">
    <property type="nucleotide sequence ID" value="NZ_FRDJ01000010.1"/>
</dbReference>
<dbReference type="Gene3D" id="1.25.40.10">
    <property type="entry name" value="Tetratricopeptide repeat domain"/>
    <property type="match status" value="1"/>
</dbReference>
<dbReference type="AlphaFoldDB" id="A0A1M7T6T1"/>
<dbReference type="SUPFAM" id="SSF48452">
    <property type="entry name" value="TPR-like"/>
    <property type="match status" value="1"/>
</dbReference>
<gene>
    <name evidence="2" type="ORF">SAMN02745226_01610</name>
</gene>
<sequence length="237" mass="27891">MRRLLSFLFVCFVLFNVLVLAQSEISYKIQYMIGNRQAKELDEFLKNLDLERLSVSEICDVVIGYTELYSWGGKGYEYSEKAYNIADRVIKENPKYWKGYYSLAVVLSHRVQKNNLLALTLVGKIDYNLNKAMEYGPNEWEPFFLAGVRNLEVPLFPNLALAEEYLGRSLKNNPNHLYTYYMYGRLFEKKKDYCKALEYYTKVLELPIRPEWKFVDEGAKDDAKKRISEVEKLCTKK</sequence>
<dbReference type="InterPro" id="IPR019734">
    <property type="entry name" value="TPR_rpt"/>
</dbReference>
<dbReference type="InterPro" id="IPR011990">
    <property type="entry name" value="TPR-like_helical_dom_sf"/>
</dbReference>
<dbReference type="Proteomes" id="UP000184207">
    <property type="component" value="Unassembled WGS sequence"/>
</dbReference>
<dbReference type="PROSITE" id="PS50005">
    <property type="entry name" value="TPR"/>
    <property type="match status" value="1"/>
</dbReference>
<protein>
    <submittedName>
        <fullName evidence="2">Uncharacterized protein</fullName>
    </submittedName>
</protein>
<dbReference type="EMBL" id="FRDJ01000010">
    <property type="protein sequence ID" value="SHN66395.1"/>
    <property type="molecule type" value="Genomic_DNA"/>
</dbReference>
<name>A0A1M7T6T1_FERGO</name>
<accession>A0A1M7T6T1</accession>
<dbReference type="OrthoDB" id="46362at2"/>
<keyword evidence="1" id="KW-0802">TPR repeat</keyword>
<feature type="repeat" description="TPR" evidence="1">
    <location>
        <begin position="177"/>
        <end position="210"/>
    </location>
</feature>
<reference evidence="3" key="1">
    <citation type="submission" date="2016-12" db="EMBL/GenBank/DDBJ databases">
        <authorList>
            <person name="Varghese N."/>
            <person name="Submissions S."/>
        </authorList>
    </citation>
    <scope>NUCLEOTIDE SEQUENCE [LARGE SCALE GENOMIC DNA]</scope>
    <source>
        <strain evidence="3">DSM 13020</strain>
    </source>
</reference>
<organism evidence="2 3">
    <name type="scientific">Fervidobacterium gondwanense DSM 13020</name>
    <dbReference type="NCBI Taxonomy" id="1121883"/>
    <lineage>
        <taxon>Bacteria</taxon>
        <taxon>Thermotogati</taxon>
        <taxon>Thermotogota</taxon>
        <taxon>Thermotogae</taxon>
        <taxon>Thermotogales</taxon>
        <taxon>Fervidobacteriaceae</taxon>
        <taxon>Fervidobacterium</taxon>
    </lineage>
</organism>
<evidence type="ECO:0000313" key="2">
    <source>
        <dbReference type="EMBL" id="SHN66395.1"/>
    </source>
</evidence>